<organism evidence="3">
    <name type="scientific">Chlorobium phaeobacteroides (strain BS1)</name>
    <dbReference type="NCBI Taxonomy" id="331678"/>
    <lineage>
        <taxon>Bacteria</taxon>
        <taxon>Pseudomonadati</taxon>
        <taxon>Chlorobiota</taxon>
        <taxon>Chlorobiia</taxon>
        <taxon>Chlorobiales</taxon>
        <taxon>Chlorobiaceae</taxon>
        <taxon>Chlorobium/Pelodictyon group</taxon>
        <taxon>Chlorobium</taxon>
    </lineage>
</organism>
<dbReference type="HOGENOM" id="CLU_028458_5_2_10"/>
<feature type="domain" description="Fumarylacetoacetase-like C-terminal" evidence="2">
    <location>
        <begin position="14"/>
        <end position="219"/>
    </location>
</feature>
<dbReference type="InterPro" id="IPR011234">
    <property type="entry name" value="Fumarylacetoacetase-like_C"/>
</dbReference>
<dbReference type="InterPro" id="IPR036663">
    <property type="entry name" value="Fumarylacetoacetase_C_sf"/>
</dbReference>
<dbReference type="KEGG" id="cpb:Cphamn1_1318"/>
<protein>
    <submittedName>
        <fullName evidence="3">Fumarylacetoacetate (FAA) hydrolase</fullName>
    </submittedName>
</protein>
<dbReference type="GO" id="GO:0046872">
    <property type="term" value="F:metal ion binding"/>
    <property type="evidence" value="ECO:0007669"/>
    <property type="project" value="UniProtKB-KW"/>
</dbReference>
<dbReference type="PANTHER" id="PTHR11820:SF7">
    <property type="entry name" value="ACYLPYRUVASE FAHD1, MITOCHONDRIAL"/>
    <property type="match status" value="1"/>
</dbReference>
<name>B3EJ48_CHLPB</name>
<dbReference type="SUPFAM" id="SSF56529">
    <property type="entry name" value="FAH"/>
    <property type="match status" value="1"/>
</dbReference>
<keyword evidence="3" id="KW-0378">Hydrolase</keyword>
<evidence type="ECO:0000259" key="2">
    <source>
        <dbReference type="Pfam" id="PF01557"/>
    </source>
</evidence>
<reference evidence="3" key="1">
    <citation type="submission" date="2008-06" db="EMBL/GenBank/DDBJ databases">
        <title>Complete sequence of Chlorobium phaeobacteroides BS1.</title>
        <authorList>
            <consortium name="US DOE Joint Genome Institute"/>
            <person name="Lucas S."/>
            <person name="Copeland A."/>
            <person name="Lapidus A."/>
            <person name="Glavina del Rio T."/>
            <person name="Dalin E."/>
            <person name="Tice H."/>
            <person name="Bruce D."/>
            <person name="Goodwin L."/>
            <person name="Pitluck S."/>
            <person name="Schmutz J."/>
            <person name="Larimer F."/>
            <person name="Land M."/>
            <person name="Hauser L."/>
            <person name="Kyrpides N."/>
            <person name="Ovchinnikova G."/>
            <person name="Li T."/>
            <person name="Liu Z."/>
            <person name="Zhao F."/>
            <person name="Overmann J."/>
            <person name="Bryant D.A."/>
            <person name="Richardson P."/>
        </authorList>
    </citation>
    <scope>NUCLEOTIDE SEQUENCE [LARGE SCALE GENOMIC DNA]</scope>
    <source>
        <strain evidence="3">BS1</strain>
    </source>
</reference>
<dbReference type="AlphaFoldDB" id="B3EJ48"/>
<dbReference type="OrthoDB" id="9805307at2"/>
<dbReference type="eggNOG" id="COG0179">
    <property type="taxonomic scope" value="Bacteria"/>
</dbReference>
<evidence type="ECO:0000256" key="1">
    <source>
        <dbReference type="ARBA" id="ARBA00022723"/>
    </source>
</evidence>
<dbReference type="Pfam" id="PF01557">
    <property type="entry name" value="FAA_hydrolase"/>
    <property type="match status" value="1"/>
</dbReference>
<accession>B3EJ48</accession>
<gene>
    <name evidence="3" type="ordered locus">Cphamn1_1318</name>
</gene>
<dbReference type="Gene3D" id="3.90.850.10">
    <property type="entry name" value="Fumarylacetoacetase-like, C-terminal domain"/>
    <property type="match status" value="1"/>
</dbReference>
<keyword evidence="1" id="KW-0479">Metal-binding</keyword>
<dbReference type="STRING" id="331678.Cphamn1_1318"/>
<dbReference type="GO" id="GO:0018773">
    <property type="term" value="F:acetylpyruvate hydrolase activity"/>
    <property type="evidence" value="ECO:0007669"/>
    <property type="project" value="TreeGrafter"/>
</dbReference>
<dbReference type="PANTHER" id="PTHR11820">
    <property type="entry name" value="ACYLPYRUVASE"/>
    <property type="match status" value="1"/>
</dbReference>
<proteinExistence type="predicted"/>
<evidence type="ECO:0000313" key="3">
    <source>
        <dbReference type="EMBL" id="ACE04248.1"/>
    </source>
</evidence>
<dbReference type="EMBL" id="CP001101">
    <property type="protein sequence ID" value="ACE04248.1"/>
    <property type="molecule type" value="Genomic_DNA"/>
</dbReference>
<sequence length="239" mass="26302">MKRITAASLNPSSIYCVGKNYQLHAEEMLQWESEGEAVRKTAEKPQEPIIFLKPSSSLSSTKKTSIPHYRGKPVSRNMHYETELVVLIGQDADSVAEEEALSCVAGYGIGLDMTLRDVQMDAKGRGEPWLKSKGFKNSSLVSDFIPADDIPDPEKLAFELTLNNTTVQNGRAEKMLFDIPVLISYLSYIYGLQSGDLLFTGTPEGVGQVKNGDTLRAQLFLNSDRGPELLTVLDAAVEK</sequence>